<dbReference type="eggNOG" id="ENOG5032YDP">
    <property type="taxonomic scope" value="Bacteria"/>
</dbReference>
<proteinExistence type="predicted"/>
<dbReference type="HOGENOM" id="CLU_133073_0_0_11"/>
<reference evidence="2 3" key="1">
    <citation type="submission" date="2011-11" db="EMBL/GenBank/DDBJ databases">
        <title>The Noncontiguous Finished sequence of Saccharomonospora cyanea NA-134.</title>
        <authorList>
            <consortium name="US DOE Joint Genome Institute"/>
            <person name="Lucas S."/>
            <person name="Han J."/>
            <person name="Lapidus A."/>
            <person name="Cheng J.-F."/>
            <person name="Goodwin L."/>
            <person name="Pitluck S."/>
            <person name="Peters L."/>
            <person name="Ovchinnikova G."/>
            <person name="Lu M."/>
            <person name="Detter J.C."/>
            <person name="Han C."/>
            <person name="Tapia R."/>
            <person name="Land M."/>
            <person name="Hauser L."/>
            <person name="Kyrpides N."/>
            <person name="Ivanova N."/>
            <person name="Pagani I."/>
            <person name="Brambilla E.-M."/>
            <person name="Klenk H.-P."/>
            <person name="Woyke T."/>
        </authorList>
    </citation>
    <scope>NUCLEOTIDE SEQUENCE [LARGE SCALE GENOMIC DNA]</scope>
    <source>
        <strain evidence="2 3">NA-134</strain>
    </source>
</reference>
<evidence type="ECO:0008006" key="4">
    <source>
        <dbReference type="Google" id="ProtNLM"/>
    </source>
</evidence>
<dbReference type="STRING" id="882082.SaccyDRAFT_3923"/>
<evidence type="ECO:0000313" key="2">
    <source>
        <dbReference type="EMBL" id="EHR62747.1"/>
    </source>
</evidence>
<gene>
    <name evidence="2" type="ORF">SaccyDRAFT_3923</name>
</gene>
<accession>H5XHN8</accession>
<dbReference type="OrthoDB" id="3381577at2"/>
<dbReference type="Proteomes" id="UP000002791">
    <property type="component" value="Chromosome"/>
</dbReference>
<sequence>MPRRNRARRVEPRTGSSAGWARAESGPDGDWVVRSVPGAQATKTYRCPGCDHEIRPGVAHVVAWPAGEYGSATDRRHWHQGCWRARTRRGPTRRRW</sequence>
<evidence type="ECO:0000313" key="3">
    <source>
        <dbReference type="Proteomes" id="UP000002791"/>
    </source>
</evidence>
<organism evidence="2 3">
    <name type="scientific">Saccharomonospora cyanea NA-134</name>
    <dbReference type="NCBI Taxonomy" id="882082"/>
    <lineage>
        <taxon>Bacteria</taxon>
        <taxon>Bacillati</taxon>
        <taxon>Actinomycetota</taxon>
        <taxon>Actinomycetes</taxon>
        <taxon>Pseudonocardiales</taxon>
        <taxon>Pseudonocardiaceae</taxon>
        <taxon>Saccharomonospora</taxon>
    </lineage>
</organism>
<dbReference type="RefSeq" id="WP_005458710.1">
    <property type="nucleotide sequence ID" value="NZ_CM001440.1"/>
</dbReference>
<feature type="region of interest" description="Disordered" evidence="1">
    <location>
        <begin position="1"/>
        <end position="32"/>
    </location>
</feature>
<keyword evidence="3" id="KW-1185">Reference proteome</keyword>
<dbReference type="AlphaFoldDB" id="H5XHN8"/>
<evidence type="ECO:0000256" key="1">
    <source>
        <dbReference type="SAM" id="MobiDB-lite"/>
    </source>
</evidence>
<name>H5XHN8_9PSEU</name>
<dbReference type="EMBL" id="CM001440">
    <property type="protein sequence ID" value="EHR62747.1"/>
    <property type="molecule type" value="Genomic_DNA"/>
</dbReference>
<protein>
    <recommendedName>
        <fullName evidence="4">ATP/GTP-binding protein</fullName>
    </recommendedName>
</protein>